<proteinExistence type="predicted"/>
<gene>
    <name evidence="1" type="ORF">J2795_000741</name>
</gene>
<dbReference type="Proteomes" id="UP001184376">
    <property type="component" value="Unassembled WGS sequence"/>
</dbReference>
<comment type="caution">
    <text evidence="1">The sequence shown here is derived from an EMBL/GenBank/DDBJ whole genome shotgun (WGS) entry which is preliminary data.</text>
</comment>
<keyword evidence="2" id="KW-1185">Reference proteome</keyword>
<evidence type="ECO:0000313" key="2">
    <source>
        <dbReference type="Proteomes" id="UP001184376"/>
    </source>
</evidence>
<reference evidence="1" key="1">
    <citation type="submission" date="2023-07" db="EMBL/GenBank/DDBJ databases">
        <title>Sorghum-associated microbial communities from plants grown in Nebraska, USA.</title>
        <authorList>
            <person name="Schachtman D."/>
        </authorList>
    </citation>
    <scope>NUCLEOTIDE SEQUENCE</scope>
    <source>
        <strain evidence="1">DS1280</strain>
    </source>
</reference>
<protein>
    <submittedName>
        <fullName evidence="1">Uncharacterized protein</fullName>
    </submittedName>
</protein>
<evidence type="ECO:0000313" key="1">
    <source>
        <dbReference type="EMBL" id="MDR6440056.1"/>
    </source>
</evidence>
<name>A0ACC6IRB2_9FLAO</name>
<organism evidence="1 2">
    <name type="scientific">Chryseobacterium bernardetii</name>
    <dbReference type="NCBI Taxonomy" id="1241978"/>
    <lineage>
        <taxon>Bacteria</taxon>
        <taxon>Pseudomonadati</taxon>
        <taxon>Bacteroidota</taxon>
        <taxon>Flavobacteriia</taxon>
        <taxon>Flavobacteriales</taxon>
        <taxon>Weeksellaceae</taxon>
        <taxon>Chryseobacterium group</taxon>
        <taxon>Chryseobacterium</taxon>
    </lineage>
</organism>
<dbReference type="EMBL" id="JAVDRG010000001">
    <property type="protein sequence ID" value="MDR6440056.1"/>
    <property type="molecule type" value="Genomic_DNA"/>
</dbReference>
<accession>A0ACC6IRB2</accession>
<sequence>MKDFGKIIIENTIENSRFDFPFYKGITSLKDVKIKRA</sequence>